<dbReference type="InterPro" id="IPR012978">
    <property type="entry name" value="HEAT_RRP12"/>
</dbReference>
<feature type="compositionally biased region" description="Basic and acidic residues" evidence="4">
    <location>
        <begin position="1045"/>
        <end position="1056"/>
    </location>
</feature>
<dbReference type="PANTHER" id="PTHR48287">
    <property type="entry name" value="ARM REPEAT SUPERFAMILY PROTEIN"/>
    <property type="match status" value="1"/>
</dbReference>
<comment type="similarity">
    <text evidence="2">Belongs to the RRP12 family.</text>
</comment>
<evidence type="ECO:0000256" key="4">
    <source>
        <dbReference type="SAM" id="MobiDB-lite"/>
    </source>
</evidence>
<dbReference type="EMBL" id="JASNWA010000010">
    <property type="protein sequence ID" value="KAK3168754.1"/>
    <property type="molecule type" value="Genomic_DNA"/>
</dbReference>
<feature type="region of interest" description="Disordered" evidence="4">
    <location>
        <begin position="1085"/>
        <end position="1118"/>
    </location>
</feature>
<organism evidence="7 8">
    <name type="scientific">Lepraria neglecta</name>
    <dbReference type="NCBI Taxonomy" id="209136"/>
    <lineage>
        <taxon>Eukaryota</taxon>
        <taxon>Fungi</taxon>
        <taxon>Dikarya</taxon>
        <taxon>Ascomycota</taxon>
        <taxon>Pezizomycotina</taxon>
        <taxon>Lecanoromycetes</taxon>
        <taxon>OSLEUM clade</taxon>
        <taxon>Lecanoromycetidae</taxon>
        <taxon>Lecanorales</taxon>
        <taxon>Lecanorineae</taxon>
        <taxon>Stereocaulaceae</taxon>
        <taxon>Lepraria</taxon>
    </lineage>
</organism>
<comment type="subcellular location">
    <subcellularLocation>
        <location evidence="1">Nucleus</location>
    </subcellularLocation>
</comment>
<evidence type="ECO:0000313" key="8">
    <source>
        <dbReference type="Proteomes" id="UP001276659"/>
    </source>
</evidence>
<feature type="domain" description="RRP12 HEAT" evidence="5">
    <location>
        <begin position="342"/>
        <end position="632"/>
    </location>
</feature>
<dbReference type="Pfam" id="PF25772">
    <property type="entry name" value="HEAT_RRP12_N"/>
    <property type="match status" value="1"/>
</dbReference>
<keyword evidence="3" id="KW-0539">Nucleus</keyword>
<evidence type="ECO:0000259" key="6">
    <source>
        <dbReference type="Pfam" id="PF25772"/>
    </source>
</evidence>
<accession>A0AAD9YZB6</accession>
<dbReference type="PANTHER" id="PTHR48287:SF1">
    <property type="entry name" value="ARM REPEAT SUPERFAMILY PROTEIN"/>
    <property type="match status" value="1"/>
</dbReference>
<dbReference type="Pfam" id="PF08161">
    <property type="entry name" value="RRP12_HEAT"/>
    <property type="match status" value="1"/>
</dbReference>
<feature type="region of interest" description="Disordered" evidence="4">
    <location>
        <begin position="1157"/>
        <end position="1265"/>
    </location>
</feature>
<evidence type="ECO:0000259" key="5">
    <source>
        <dbReference type="Pfam" id="PF08161"/>
    </source>
</evidence>
<evidence type="ECO:0000256" key="2">
    <source>
        <dbReference type="ARBA" id="ARBA00007690"/>
    </source>
</evidence>
<name>A0AAD9YZB6_9LECA</name>
<feature type="compositionally biased region" description="Gly residues" evidence="4">
    <location>
        <begin position="1244"/>
        <end position="1265"/>
    </location>
</feature>
<feature type="domain" description="RRP12 N-terminal HEAT" evidence="6">
    <location>
        <begin position="13"/>
        <end position="276"/>
    </location>
</feature>
<keyword evidence="8" id="KW-1185">Reference proteome</keyword>
<proteinExistence type="inferred from homology"/>
<evidence type="ECO:0000256" key="3">
    <source>
        <dbReference type="ARBA" id="ARBA00023242"/>
    </source>
</evidence>
<feature type="compositionally biased region" description="Basic and acidic residues" evidence="4">
    <location>
        <begin position="1016"/>
        <end position="1029"/>
    </location>
</feature>
<evidence type="ECO:0008006" key="9">
    <source>
        <dbReference type="Google" id="ProtNLM"/>
    </source>
</evidence>
<gene>
    <name evidence="7" type="ORF">OEA41_005202</name>
</gene>
<dbReference type="AlphaFoldDB" id="A0AAD9YZB6"/>
<dbReference type="InterPro" id="IPR011989">
    <property type="entry name" value="ARM-like"/>
</dbReference>
<feature type="compositionally biased region" description="Basic and acidic residues" evidence="4">
    <location>
        <begin position="1208"/>
        <end position="1220"/>
    </location>
</feature>
<dbReference type="Gene3D" id="1.25.10.10">
    <property type="entry name" value="Leucine-rich Repeat Variant"/>
    <property type="match status" value="2"/>
</dbReference>
<dbReference type="InterPro" id="IPR057860">
    <property type="entry name" value="HEAT_RRP12_N"/>
</dbReference>
<evidence type="ECO:0000313" key="7">
    <source>
        <dbReference type="EMBL" id="KAK3168754.1"/>
    </source>
</evidence>
<comment type="caution">
    <text evidence="7">The sequence shown here is derived from an EMBL/GenBank/DDBJ whole genome shotgun (WGS) entry which is preliminary data.</text>
</comment>
<feature type="region of interest" description="Disordered" evidence="4">
    <location>
        <begin position="674"/>
        <end position="695"/>
    </location>
</feature>
<sequence>MSLTEKLNKIRSPKLQNQRETAVVLSAVEDTLKEQKHGATPTAYFAALLALLGQSVSASNGIVNKELATSVVYLLDIVAPHVPAPLLRSKFSPILTSLAPVLTHSDIEAPLIRSSIGCLESLLVAQDNAAWALPQTQIGPRRAIAGLLVLAVDHRPKVRKRAQDAITHVLQNAPPSPSLDHPTADMCAETALRNVNDMAAASGKKKGKGQKHEEHQPGLMHALQLVKTIASASGGWPSKKIEPLCEVLMTISKSNNEYLTMAAFEIFEVIFTSMADELSSAKLPRLMEAISELRPSQNDSQLLPPWIAVISRGYDVSAQISPEDTFQKLPELFDMVSGFLASSFHNIRVSAAECLISFLVNCMPDTVILEPSIYNEKVLEKVAKSAIALLSVKYQSAWMEVFTVLSALFAAFRWRSTGLLDEVVKTVGELRGNDSFNGKKEADAVLGKAVEAMGPESVLNVLPLHLTKPKSGQPGRAWLLPILRDHVQNTNLAHFRSEFVPLSETMFQRVIDNGTSEKTMEIKIFETLVQQIWALLPGYCNSSLDLTTSFDQSFAEMLANLLYKQVELRTDICRALQTLVESNQDFFSSEVSEQDLLLHKRMTKGDAQKNIEHLATFAGNLLAVLFNVYSQTLPQYRGYILQCINAYLSITPEKELLDTFNRVTTMLEAALAESTSQTQADKQKQKQSTSNKMPPTSHTLMDLIITLSIYLPRPTFPALFSLAALILPQSSDPQLQKKAYKLLPRLATSPTGTLALLDRNSELQSLLLTTASTVSAPARRDRLAAIAVVIEYLPQTSLHFIPSILSEVVISAKEVNEKARTAAFDLLVLMAKKMSQGGQIDQSQIPHMAADAPTATASLEEFFTMVSAGLVGSTPHMVSASITALTRILYEFASQLPNAVIEDLVQTMDLFLTSSNREIVRSVLGFVKVAIIYLPESIVKPRLETLVPGLMAWSREHKAHFRAKVKHIFERAIRRFGFEAIEKHCAEDDKKFINNIRKTKERAKRHKAEGTQGVAGERETEKRKGRFESEYDEALYGSDSSSDSDVGHRSDDEPARNGKGGQTYITEDADEPLDLLDRKSLAHISSRKPQAMKLAPSKQRKNKTDLDGKLIFNDADDGDEDDAMALDFDVDGNNADVSLEGGINAYVDAIKGRDAVQRGRGGRLKFSNKREKSSGGGDGMDVDDDDDRNDKGGKKQVKFSDGAGGGGKEGKEGRRVDRVRGSGKSFSRGRGGIGKRVERRGLSGRSGGGGGGVRGGRVMKGGGRR</sequence>
<dbReference type="InterPro" id="IPR052087">
    <property type="entry name" value="RRP12"/>
</dbReference>
<dbReference type="SUPFAM" id="SSF48371">
    <property type="entry name" value="ARM repeat"/>
    <property type="match status" value="1"/>
</dbReference>
<protein>
    <recommendedName>
        <fullName evidence="9">Ribosomal RNA-processing protein 12-like conserved domain-containing protein</fullName>
    </recommendedName>
</protein>
<dbReference type="Proteomes" id="UP001276659">
    <property type="component" value="Unassembled WGS sequence"/>
</dbReference>
<reference evidence="7" key="1">
    <citation type="submission" date="2022-11" db="EMBL/GenBank/DDBJ databases">
        <title>Chromosomal genome sequence assembly and mating type (MAT) locus characterization of the leprose asexual lichenized fungus Lepraria neglecta (Nyl.) Erichsen.</title>
        <authorList>
            <person name="Allen J.L."/>
            <person name="Pfeffer B."/>
        </authorList>
    </citation>
    <scope>NUCLEOTIDE SEQUENCE</scope>
    <source>
        <strain evidence="7">Allen 5258</strain>
    </source>
</reference>
<feature type="region of interest" description="Disordered" evidence="4">
    <location>
        <begin position="999"/>
        <end position="1072"/>
    </location>
</feature>
<dbReference type="InterPro" id="IPR016024">
    <property type="entry name" value="ARM-type_fold"/>
</dbReference>
<evidence type="ECO:0000256" key="1">
    <source>
        <dbReference type="ARBA" id="ARBA00004123"/>
    </source>
</evidence>
<dbReference type="GO" id="GO:0005634">
    <property type="term" value="C:nucleus"/>
    <property type="evidence" value="ECO:0007669"/>
    <property type="project" value="UniProtKB-SubCell"/>
</dbReference>